<dbReference type="InterPro" id="IPR011009">
    <property type="entry name" value="Kinase-like_dom_sf"/>
</dbReference>
<keyword evidence="3" id="KW-1185">Reference proteome</keyword>
<evidence type="ECO:0000259" key="1">
    <source>
        <dbReference type="Pfam" id="PF01636"/>
    </source>
</evidence>
<dbReference type="STRING" id="1176198.SAMN05444716_1088"/>
<keyword evidence="2" id="KW-0808">Transferase</keyword>
<dbReference type="Gene3D" id="3.90.1200.10">
    <property type="match status" value="1"/>
</dbReference>
<accession>A0A1I6VF84</accession>
<dbReference type="EMBL" id="FPAB01000008">
    <property type="protein sequence ID" value="SFT12280.1"/>
    <property type="molecule type" value="Genomic_DNA"/>
</dbReference>
<dbReference type="SUPFAM" id="SSF56112">
    <property type="entry name" value="Protein kinase-like (PK-like)"/>
    <property type="match status" value="1"/>
</dbReference>
<dbReference type="AlphaFoldDB" id="A0A1I6VF84"/>
<protein>
    <submittedName>
        <fullName evidence="2">Phosphotransferase enzyme family protein</fullName>
    </submittedName>
</protein>
<dbReference type="Pfam" id="PF01636">
    <property type="entry name" value="APH"/>
    <property type="match status" value="1"/>
</dbReference>
<gene>
    <name evidence="2" type="ORF">SAMN05444716_1088</name>
</gene>
<dbReference type="Proteomes" id="UP000198873">
    <property type="component" value="Unassembled WGS sequence"/>
</dbReference>
<organism evidence="2 3">
    <name type="scientific">Streptomyces harbinensis</name>
    <dbReference type="NCBI Taxonomy" id="1176198"/>
    <lineage>
        <taxon>Bacteria</taxon>
        <taxon>Bacillati</taxon>
        <taxon>Actinomycetota</taxon>
        <taxon>Actinomycetes</taxon>
        <taxon>Kitasatosporales</taxon>
        <taxon>Streptomycetaceae</taxon>
        <taxon>Streptomyces</taxon>
    </lineage>
</organism>
<proteinExistence type="predicted"/>
<evidence type="ECO:0000313" key="3">
    <source>
        <dbReference type="Proteomes" id="UP000198873"/>
    </source>
</evidence>
<dbReference type="RefSeq" id="WP_093843989.1">
    <property type="nucleotide sequence ID" value="NZ_FPAB01000008.1"/>
</dbReference>
<evidence type="ECO:0000313" key="2">
    <source>
        <dbReference type="EMBL" id="SFT12280.1"/>
    </source>
</evidence>
<sequence>MSSDDIPELSHIPERTDPAIARLIVADANHTHGTTYHLVEPMHAGFQAGTWLLCNGENESAVLKWSPNRSAAPQLLRAADAVERARDAGYPTPAWLAVGVAKSGFPYRIQQYVPGRSPSRLTAEVAERLLPVLEQQRGLDIDPEHCWSRYARTRLAGEWDHSRQAMADSGSRGRRFVEALDALVASFGQVELPSEDLVHGDFRLDNVLFRAGRVAAVIDIEALGSGTRAFDYATLLTVDDIDRAGWNLTRATGEQVAGPGVLAHCFALAALDLADFVRQRNPGRLPLIIGPLTDRTVALLP</sequence>
<dbReference type="InterPro" id="IPR002575">
    <property type="entry name" value="Aminoglycoside_PTrfase"/>
</dbReference>
<dbReference type="GO" id="GO:0016740">
    <property type="term" value="F:transferase activity"/>
    <property type="evidence" value="ECO:0007669"/>
    <property type="project" value="UniProtKB-KW"/>
</dbReference>
<name>A0A1I6VF84_9ACTN</name>
<feature type="domain" description="Aminoglycoside phosphotransferase" evidence="1">
    <location>
        <begin position="43"/>
        <end position="260"/>
    </location>
</feature>
<reference evidence="3" key="1">
    <citation type="submission" date="2016-10" db="EMBL/GenBank/DDBJ databases">
        <authorList>
            <person name="Varghese N."/>
            <person name="Submissions S."/>
        </authorList>
    </citation>
    <scope>NUCLEOTIDE SEQUENCE [LARGE SCALE GENOMIC DNA]</scope>
    <source>
        <strain evidence="3">CGMCC 4.7047</strain>
    </source>
</reference>